<comment type="caution">
    <text evidence="2">The sequence shown here is derived from an EMBL/GenBank/DDBJ whole genome shotgun (WGS) entry which is preliminary data.</text>
</comment>
<proteinExistence type="inferred from homology"/>
<dbReference type="CDD" id="cd02440">
    <property type="entry name" value="AdoMet_MTases"/>
    <property type="match status" value="1"/>
</dbReference>
<evidence type="ECO:0000256" key="1">
    <source>
        <dbReference type="ARBA" id="ARBA00010815"/>
    </source>
</evidence>
<protein>
    <recommendedName>
        <fullName evidence="4">Methyltransferase type 11 domain-containing protein</fullName>
    </recommendedName>
</protein>
<dbReference type="FunFam" id="3.40.50.150:FF:000554">
    <property type="entry name" value="Cation-transporting ATPase"/>
    <property type="match status" value="1"/>
</dbReference>
<evidence type="ECO:0000313" key="3">
    <source>
        <dbReference type="Proteomes" id="UP000689129"/>
    </source>
</evidence>
<reference evidence="2" key="1">
    <citation type="journal article" date="2021" name="Mol. Plant Pathol.">
        <title>A 20-kb lineage-specific genomic region tames virulence in pathogenic amphidiploid Verticillium longisporum.</title>
        <authorList>
            <person name="Harting R."/>
            <person name="Starke J."/>
            <person name="Kusch H."/>
            <person name="Poggeler S."/>
            <person name="Maurus I."/>
            <person name="Schluter R."/>
            <person name="Landesfeind M."/>
            <person name="Bulla I."/>
            <person name="Nowrousian M."/>
            <person name="de Jonge R."/>
            <person name="Stahlhut G."/>
            <person name="Hoff K.J."/>
            <person name="Asshauer K.P."/>
            <person name="Thurmer A."/>
            <person name="Stanke M."/>
            <person name="Daniel R."/>
            <person name="Morgenstern B."/>
            <person name="Thomma B.P.H.J."/>
            <person name="Kronstad J.W."/>
            <person name="Braus-Stromeyer S.A."/>
            <person name="Braus G.H."/>
        </authorList>
    </citation>
    <scope>NUCLEOTIDE SEQUENCE</scope>
    <source>
        <strain evidence="2">Vl32</strain>
    </source>
</reference>
<comment type="similarity">
    <text evidence="1">Belongs to the CFA/CMAS family.</text>
</comment>
<name>A0A8I2Z9T2_VERLO</name>
<dbReference type="PANTHER" id="PTHR43832">
    <property type="match status" value="1"/>
</dbReference>
<evidence type="ECO:0000313" key="2">
    <source>
        <dbReference type="EMBL" id="KAG7123369.1"/>
    </source>
</evidence>
<gene>
    <name evidence="2" type="ORF">HYQ45_013858</name>
</gene>
<organism evidence="2 3">
    <name type="scientific">Verticillium longisporum</name>
    <name type="common">Verticillium dahliae var. longisporum</name>
    <dbReference type="NCBI Taxonomy" id="100787"/>
    <lineage>
        <taxon>Eukaryota</taxon>
        <taxon>Fungi</taxon>
        <taxon>Dikarya</taxon>
        <taxon>Ascomycota</taxon>
        <taxon>Pezizomycotina</taxon>
        <taxon>Sordariomycetes</taxon>
        <taxon>Hypocreomycetidae</taxon>
        <taxon>Glomerellales</taxon>
        <taxon>Plectosphaerellaceae</taxon>
        <taxon>Verticillium</taxon>
    </lineage>
</organism>
<dbReference type="AlphaFoldDB" id="A0A8I2Z9T2"/>
<dbReference type="PANTHER" id="PTHR43832:SF1">
    <property type="entry name" value="S-ADENOSYL-L-METHIONINE-DEPENDENT METHYLTRANSFERASES SUPERFAMILY PROTEIN"/>
    <property type="match status" value="1"/>
</dbReference>
<dbReference type="EMBL" id="JAEMWZ010000339">
    <property type="protein sequence ID" value="KAG7123369.1"/>
    <property type="molecule type" value="Genomic_DNA"/>
</dbReference>
<accession>A0A8I2Z9T2</accession>
<dbReference type="Proteomes" id="UP000689129">
    <property type="component" value="Unassembled WGS sequence"/>
</dbReference>
<evidence type="ECO:0008006" key="4">
    <source>
        <dbReference type="Google" id="ProtNLM"/>
    </source>
</evidence>
<sequence>MNIDWILDNGYLPHTVIRVGIRRQLQERLNAIKSASLAASYERKLSYIQQLRDRPIAVETATANKQHYEVGTGVLAACLGPPMLQTYIEKADLKDGMSILDLGCGWGSGALYFAEVLPNSKITAFSNSKTQKEYIDGKAQAKGLKNLTVITGNVVDYEFQPESFDRVVSIELFEHMKNYELLMAKVARALKPGGRLFVHIFAHRTTPYDYEEGWMTTHFFTGGTMPSADLLLYFQRDLQIREQWWVNGVHYSKTCEVWMYYQCDKSQH</sequence>
<dbReference type="OrthoDB" id="506498at2759"/>
<dbReference type="Pfam" id="PF02353">
    <property type="entry name" value="CMAS"/>
    <property type="match status" value="1"/>
</dbReference>